<evidence type="ECO:0000256" key="1">
    <source>
        <dbReference type="SAM" id="SignalP"/>
    </source>
</evidence>
<feature type="chain" id="PRO_5022196355" description="SusE outer membrane protein domain-containing protein" evidence="1">
    <location>
        <begin position="22"/>
        <end position="381"/>
    </location>
</feature>
<dbReference type="Proteomes" id="UP000321513">
    <property type="component" value="Unassembled WGS sequence"/>
</dbReference>
<evidence type="ECO:0000313" key="4">
    <source>
        <dbReference type="Proteomes" id="UP000321513"/>
    </source>
</evidence>
<name>A0A512BCM1_9BACT</name>
<dbReference type="Gene3D" id="2.60.40.3620">
    <property type="match status" value="2"/>
</dbReference>
<dbReference type="RefSeq" id="WP_147203813.1">
    <property type="nucleotide sequence ID" value="NZ_BJYT01000007.1"/>
</dbReference>
<keyword evidence="1" id="KW-0732">Signal</keyword>
<dbReference type="GO" id="GO:2001070">
    <property type="term" value="F:starch binding"/>
    <property type="evidence" value="ECO:0007669"/>
    <property type="project" value="InterPro"/>
</dbReference>
<organism evidence="3 4">
    <name type="scientific">Segetibacter aerophilus</name>
    <dbReference type="NCBI Taxonomy" id="670293"/>
    <lineage>
        <taxon>Bacteria</taxon>
        <taxon>Pseudomonadati</taxon>
        <taxon>Bacteroidota</taxon>
        <taxon>Chitinophagia</taxon>
        <taxon>Chitinophagales</taxon>
        <taxon>Chitinophagaceae</taxon>
        <taxon>Segetibacter</taxon>
    </lineage>
</organism>
<comment type="caution">
    <text evidence="3">The sequence shown here is derived from an EMBL/GenBank/DDBJ whole genome shotgun (WGS) entry which is preliminary data.</text>
</comment>
<protein>
    <recommendedName>
        <fullName evidence="2">SusE outer membrane protein domain-containing protein</fullName>
    </recommendedName>
</protein>
<feature type="signal peptide" evidence="1">
    <location>
        <begin position="1"/>
        <end position="21"/>
    </location>
</feature>
<dbReference type="Pfam" id="PF14292">
    <property type="entry name" value="SusE"/>
    <property type="match status" value="1"/>
</dbReference>
<dbReference type="InterPro" id="IPR025970">
    <property type="entry name" value="SusE"/>
</dbReference>
<reference evidence="3 4" key="1">
    <citation type="submission" date="2019-07" db="EMBL/GenBank/DDBJ databases">
        <title>Whole genome shotgun sequence of Segetibacter aerophilus NBRC 106135.</title>
        <authorList>
            <person name="Hosoyama A."/>
            <person name="Uohara A."/>
            <person name="Ohji S."/>
            <person name="Ichikawa N."/>
        </authorList>
    </citation>
    <scope>NUCLEOTIDE SEQUENCE [LARGE SCALE GENOMIC DNA]</scope>
    <source>
        <strain evidence="3 4">NBRC 106135</strain>
    </source>
</reference>
<dbReference type="EMBL" id="BJYT01000007">
    <property type="protein sequence ID" value="GEO09698.1"/>
    <property type="molecule type" value="Genomic_DNA"/>
</dbReference>
<evidence type="ECO:0000313" key="3">
    <source>
        <dbReference type="EMBL" id="GEO09698.1"/>
    </source>
</evidence>
<dbReference type="PROSITE" id="PS51257">
    <property type="entry name" value="PROKAR_LIPOPROTEIN"/>
    <property type="match status" value="1"/>
</dbReference>
<feature type="domain" description="SusE outer membrane protein" evidence="2">
    <location>
        <begin position="27"/>
        <end position="128"/>
    </location>
</feature>
<accession>A0A512BCM1</accession>
<dbReference type="AlphaFoldDB" id="A0A512BCM1"/>
<dbReference type="GO" id="GO:0019867">
    <property type="term" value="C:outer membrane"/>
    <property type="evidence" value="ECO:0007669"/>
    <property type="project" value="InterPro"/>
</dbReference>
<evidence type="ECO:0000259" key="2">
    <source>
        <dbReference type="Pfam" id="PF14292"/>
    </source>
</evidence>
<proteinExistence type="predicted"/>
<gene>
    <name evidence="3" type="ORF">SAE01_21940</name>
</gene>
<dbReference type="OrthoDB" id="975117at2"/>
<sequence>MKSLSKIFLLAAAFLSFVACDKVNDLQVNQNSIAPVLSVSSATVAPLPADSNKTALTLTWTYPNHAVSDPNSIKYIIQIDSSGKNFTKAFTKEVIGSLTTSFTGKELNTILLGYGYPFSVPVAMDVRVTSSYSNNNESRTSSSVKVMMTPYKVPPKVVLPTTGKLFIVGSATQGGWNNPVPAPAQEFARLNETTFGGVFQLIGGSEYLLLPLNGDWGHKYSVADKSKAGLSAGGDFGFDLNDNIPGPTTSGLYRIIVDFQSGKFTVTPYTGNLPSNLFIVGDATAGGWNNPVPEASQKFTRVNSAVFEITLPLVGGKEYLLLPTNGDWGHKFAVKDNSITNLWQGGDFGYDLPSNFPGPATSGTYKIQVNFATDKFTVTKQ</sequence>
<keyword evidence="4" id="KW-1185">Reference proteome</keyword>